<protein>
    <submittedName>
        <fullName evidence="1">Uncharacterized protein</fullName>
    </submittedName>
</protein>
<sequence>MCEAGFKASASGRPRGSCSSSELWLHVWVTEIHNQTPVGLRCSWFLLQAPRAAGSQSCKFPELQVPRAAGSQSCKFPQLQVPRAASSECCKFPELQVPTAASSHSCKFPELQVPNAASSQSCKFPELSPPRYASICQLERENQEGDVILNGAQKTPSSHFTR</sequence>
<dbReference type="AlphaFoldDB" id="A0A9N7TL49"/>
<evidence type="ECO:0000313" key="2">
    <source>
        <dbReference type="Proteomes" id="UP001153269"/>
    </source>
</evidence>
<proteinExistence type="predicted"/>
<dbReference type="EMBL" id="CADEAL010000136">
    <property type="protein sequence ID" value="CAB1415012.1"/>
    <property type="molecule type" value="Genomic_DNA"/>
</dbReference>
<reference evidence="1" key="1">
    <citation type="submission" date="2020-03" db="EMBL/GenBank/DDBJ databases">
        <authorList>
            <person name="Weist P."/>
        </authorList>
    </citation>
    <scope>NUCLEOTIDE SEQUENCE</scope>
</reference>
<keyword evidence="2" id="KW-1185">Reference proteome</keyword>
<name>A0A9N7TL49_PLEPL</name>
<comment type="caution">
    <text evidence="1">The sequence shown here is derived from an EMBL/GenBank/DDBJ whole genome shotgun (WGS) entry which is preliminary data.</text>
</comment>
<dbReference type="Proteomes" id="UP001153269">
    <property type="component" value="Unassembled WGS sequence"/>
</dbReference>
<gene>
    <name evidence="1" type="ORF">PLEPLA_LOCUS2725</name>
</gene>
<evidence type="ECO:0000313" key="1">
    <source>
        <dbReference type="EMBL" id="CAB1415012.1"/>
    </source>
</evidence>
<organism evidence="1 2">
    <name type="scientific">Pleuronectes platessa</name>
    <name type="common">European plaice</name>
    <dbReference type="NCBI Taxonomy" id="8262"/>
    <lineage>
        <taxon>Eukaryota</taxon>
        <taxon>Metazoa</taxon>
        <taxon>Chordata</taxon>
        <taxon>Craniata</taxon>
        <taxon>Vertebrata</taxon>
        <taxon>Euteleostomi</taxon>
        <taxon>Actinopterygii</taxon>
        <taxon>Neopterygii</taxon>
        <taxon>Teleostei</taxon>
        <taxon>Neoteleostei</taxon>
        <taxon>Acanthomorphata</taxon>
        <taxon>Carangaria</taxon>
        <taxon>Pleuronectiformes</taxon>
        <taxon>Pleuronectoidei</taxon>
        <taxon>Pleuronectidae</taxon>
        <taxon>Pleuronectes</taxon>
    </lineage>
</organism>
<accession>A0A9N7TL49</accession>